<dbReference type="EMBL" id="JPRL01000001">
    <property type="protein sequence ID" value="KFF05661.1"/>
    <property type="molecule type" value="Genomic_DNA"/>
</dbReference>
<dbReference type="PANTHER" id="PTHR38764">
    <property type="entry name" value="ACYL CARRIER PROTEIN PHOSPHODIESTERASE"/>
    <property type="match status" value="1"/>
</dbReference>
<dbReference type="GO" id="GO:0006633">
    <property type="term" value="P:fatty acid biosynthetic process"/>
    <property type="evidence" value="ECO:0007669"/>
    <property type="project" value="InterPro"/>
</dbReference>
<dbReference type="Pfam" id="PF04336">
    <property type="entry name" value="ACP_PD"/>
    <property type="match status" value="1"/>
</dbReference>
<gene>
    <name evidence="4" type="ORF">IW19_09095</name>
</gene>
<name>A0A085ZMJ7_9FLAO</name>
<dbReference type="OrthoDB" id="8442777at2"/>
<evidence type="ECO:0000256" key="2">
    <source>
        <dbReference type="ARBA" id="ARBA00022801"/>
    </source>
</evidence>
<proteinExistence type="predicted"/>
<dbReference type="GO" id="GO:0008770">
    <property type="term" value="F:[acyl-carrier-protein] phosphodiesterase activity"/>
    <property type="evidence" value="ECO:0007669"/>
    <property type="project" value="InterPro"/>
</dbReference>
<dbReference type="Proteomes" id="UP000028715">
    <property type="component" value="Unassembled WGS sequence"/>
</dbReference>
<sequence length="194" mass="23475">MNFLAHIYLSGENDLIKIGNFMADGIRGKHFEHFPQDIQKGILLHRFIDTYTDSHDIFRQSTKRLHEKYHHYAGVIVDILYDHFLAKNWSNYSDEKLESFINRFYRSLHENYDILTERTQDIMPYMIQRNWLLSYRTVEGIHQILTQMDRRSKNASRMQFASEELKEFYTEFEQEFTLFFEDIQKQAKSKLLSL</sequence>
<protein>
    <submittedName>
        <fullName evidence="4">ACP phosphodiesterase</fullName>
    </submittedName>
</protein>
<keyword evidence="5" id="KW-1185">Reference proteome</keyword>
<dbReference type="RefSeq" id="WP_035683288.1">
    <property type="nucleotide sequence ID" value="NZ_JPRL01000001.1"/>
</dbReference>
<dbReference type="AlphaFoldDB" id="A0A085ZMJ7"/>
<comment type="caution">
    <text evidence="4">The sequence shown here is derived from an EMBL/GenBank/DDBJ whole genome shotgun (WGS) entry which is preliminary data.</text>
</comment>
<keyword evidence="1" id="KW-0444">Lipid biosynthesis</keyword>
<dbReference type="STRING" id="362418.IW19_09095"/>
<evidence type="ECO:0000256" key="1">
    <source>
        <dbReference type="ARBA" id="ARBA00022516"/>
    </source>
</evidence>
<evidence type="ECO:0000256" key="3">
    <source>
        <dbReference type="ARBA" id="ARBA00023098"/>
    </source>
</evidence>
<dbReference type="PIRSF" id="PIRSF011489">
    <property type="entry name" value="DUF479"/>
    <property type="match status" value="1"/>
</dbReference>
<keyword evidence="2" id="KW-0378">Hydrolase</keyword>
<dbReference type="PANTHER" id="PTHR38764:SF1">
    <property type="entry name" value="ACYL CARRIER PROTEIN PHOSPHODIESTERASE"/>
    <property type="match status" value="1"/>
</dbReference>
<evidence type="ECO:0000313" key="4">
    <source>
        <dbReference type="EMBL" id="KFF05661.1"/>
    </source>
</evidence>
<evidence type="ECO:0000313" key="5">
    <source>
        <dbReference type="Proteomes" id="UP000028715"/>
    </source>
</evidence>
<reference evidence="4 5" key="1">
    <citation type="submission" date="2014-07" db="EMBL/GenBank/DDBJ databases">
        <title>Genome of Flavobacterium reichenbachii LMG 25512.</title>
        <authorList>
            <person name="Stropko S.J."/>
            <person name="Pipes S.E."/>
            <person name="Newman J.D."/>
        </authorList>
    </citation>
    <scope>NUCLEOTIDE SEQUENCE [LARGE SCALE GENOMIC DNA]</scope>
    <source>
        <strain evidence="4 5">LMG 25512</strain>
    </source>
</reference>
<keyword evidence="3" id="KW-0443">Lipid metabolism</keyword>
<organism evidence="4 5">
    <name type="scientific">Flavobacterium reichenbachii</name>
    <dbReference type="NCBI Taxonomy" id="362418"/>
    <lineage>
        <taxon>Bacteria</taxon>
        <taxon>Pseudomonadati</taxon>
        <taxon>Bacteroidota</taxon>
        <taxon>Flavobacteriia</taxon>
        <taxon>Flavobacteriales</taxon>
        <taxon>Flavobacteriaceae</taxon>
        <taxon>Flavobacterium</taxon>
    </lineage>
</organism>
<dbReference type="InterPro" id="IPR007431">
    <property type="entry name" value="ACP_PD"/>
</dbReference>
<accession>A0A085ZMJ7</accession>
<dbReference type="eggNOG" id="COG3124">
    <property type="taxonomic scope" value="Bacteria"/>
</dbReference>